<accession>A0AAD3SLP8</accession>
<proteinExistence type="predicted"/>
<organism evidence="2 3">
    <name type="scientific">Nepenthes gracilis</name>
    <name type="common">Slender pitcher plant</name>
    <dbReference type="NCBI Taxonomy" id="150966"/>
    <lineage>
        <taxon>Eukaryota</taxon>
        <taxon>Viridiplantae</taxon>
        <taxon>Streptophyta</taxon>
        <taxon>Embryophyta</taxon>
        <taxon>Tracheophyta</taxon>
        <taxon>Spermatophyta</taxon>
        <taxon>Magnoliopsida</taxon>
        <taxon>eudicotyledons</taxon>
        <taxon>Gunneridae</taxon>
        <taxon>Pentapetalae</taxon>
        <taxon>Caryophyllales</taxon>
        <taxon>Nepenthaceae</taxon>
        <taxon>Nepenthes</taxon>
    </lineage>
</organism>
<name>A0AAD3SLP8_NEPGR</name>
<dbReference type="EMBL" id="BSYO01000012">
    <property type="protein sequence ID" value="GMH12919.1"/>
    <property type="molecule type" value="Genomic_DNA"/>
</dbReference>
<gene>
    <name evidence="2" type="ORF">Nepgr_014760</name>
</gene>
<evidence type="ECO:0000313" key="2">
    <source>
        <dbReference type="EMBL" id="GMH12919.1"/>
    </source>
</evidence>
<dbReference type="AlphaFoldDB" id="A0AAD3SLP8"/>
<sequence>MSTESSRHIESCRSNPVEASITGPGVDHIMAIHFDYPSTLLLPSHSSLLESKSAILAPTDYSWAARENSNESATAPSTAPSNTGATQQSQINASLYTEQSINACKQEANAPRQ</sequence>
<comment type="caution">
    <text evidence="2">The sequence shown here is derived from an EMBL/GenBank/DDBJ whole genome shotgun (WGS) entry which is preliminary data.</text>
</comment>
<reference evidence="2" key="1">
    <citation type="submission" date="2023-05" db="EMBL/GenBank/DDBJ databases">
        <title>Nepenthes gracilis genome sequencing.</title>
        <authorList>
            <person name="Fukushima K."/>
        </authorList>
    </citation>
    <scope>NUCLEOTIDE SEQUENCE</scope>
    <source>
        <strain evidence="2">SING2019-196</strain>
    </source>
</reference>
<feature type="compositionally biased region" description="Polar residues" evidence="1">
    <location>
        <begin position="70"/>
        <end position="92"/>
    </location>
</feature>
<keyword evidence="3" id="KW-1185">Reference proteome</keyword>
<protein>
    <submittedName>
        <fullName evidence="2">Uncharacterized protein</fullName>
    </submittedName>
</protein>
<feature type="region of interest" description="Disordered" evidence="1">
    <location>
        <begin position="66"/>
        <end position="92"/>
    </location>
</feature>
<evidence type="ECO:0000256" key="1">
    <source>
        <dbReference type="SAM" id="MobiDB-lite"/>
    </source>
</evidence>
<evidence type="ECO:0000313" key="3">
    <source>
        <dbReference type="Proteomes" id="UP001279734"/>
    </source>
</evidence>
<dbReference type="Proteomes" id="UP001279734">
    <property type="component" value="Unassembled WGS sequence"/>
</dbReference>